<evidence type="ECO:0000313" key="6">
    <source>
        <dbReference type="EMBL" id="KAJ6825809.1"/>
    </source>
</evidence>
<feature type="domain" description="CCT" evidence="5">
    <location>
        <begin position="166"/>
        <end position="208"/>
    </location>
</feature>
<dbReference type="GO" id="GO:0005634">
    <property type="term" value="C:nucleus"/>
    <property type="evidence" value="ECO:0007669"/>
    <property type="project" value="UniProtKB-SubCell"/>
</dbReference>
<evidence type="ECO:0000259" key="5">
    <source>
        <dbReference type="PROSITE" id="PS51017"/>
    </source>
</evidence>
<keyword evidence="3 4" id="KW-0539">Nucleus</keyword>
<proteinExistence type="predicted"/>
<evidence type="ECO:0000256" key="1">
    <source>
        <dbReference type="ARBA" id="ARBA00004123"/>
    </source>
</evidence>
<dbReference type="AlphaFoldDB" id="A0AAX6GAX1"/>
<dbReference type="Proteomes" id="UP001140949">
    <property type="component" value="Unassembled WGS sequence"/>
</dbReference>
<dbReference type="Pfam" id="PF06203">
    <property type="entry name" value="CCT"/>
    <property type="match status" value="1"/>
</dbReference>
<reference evidence="6" key="1">
    <citation type="journal article" date="2023" name="GigaByte">
        <title>Genome assembly of the bearded iris, Iris pallida Lam.</title>
        <authorList>
            <person name="Bruccoleri R.E."/>
            <person name="Oakeley E.J."/>
            <person name="Faust A.M.E."/>
            <person name="Altorfer M."/>
            <person name="Dessus-Babus S."/>
            <person name="Burckhardt D."/>
            <person name="Oertli M."/>
            <person name="Naumann U."/>
            <person name="Petersen F."/>
            <person name="Wong J."/>
        </authorList>
    </citation>
    <scope>NUCLEOTIDE SEQUENCE</scope>
    <source>
        <strain evidence="6">GSM-AAB239-AS_SAM_17_03QT</strain>
    </source>
</reference>
<reference evidence="6" key="2">
    <citation type="submission" date="2023-04" db="EMBL/GenBank/DDBJ databases">
        <authorList>
            <person name="Bruccoleri R.E."/>
            <person name="Oakeley E.J."/>
            <person name="Faust A.-M."/>
            <person name="Dessus-Babus S."/>
            <person name="Altorfer M."/>
            <person name="Burckhardt D."/>
            <person name="Oertli M."/>
            <person name="Naumann U."/>
            <person name="Petersen F."/>
            <person name="Wong J."/>
        </authorList>
    </citation>
    <scope>NUCLEOTIDE SEQUENCE</scope>
    <source>
        <strain evidence="6">GSM-AAB239-AS_SAM_17_03QT</strain>
        <tissue evidence="6">Leaf</tissue>
    </source>
</reference>
<evidence type="ECO:0000313" key="7">
    <source>
        <dbReference type="Proteomes" id="UP001140949"/>
    </source>
</evidence>
<comment type="caution">
    <text evidence="6">The sequence shown here is derived from an EMBL/GenBank/DDBJ whole genome shotgun (WGS) entry which is preliminary data.</text>
</comment>
<dbReference type="PANTHER" id="PTHR31717:SF45">
    <property type="entry name" value="ZINC FINGER PROTEIN CONSTANS-LIKE 14-RELATED"/>
    <property type="match status" value="1"/>
</dbReference>
<dbReference type="InterPro" id="IPR010402">
    <property type="entry name" value="CCT_domain"/>
</dbReference>
<name>A0AAX6GAX1_IRIPA</name>
<keyword evidence="2" id="KW-0677">Repeat</keyword>
<evidence type="ECO:0000256" key="4">
    <source>
        <dbReference type="PROSITE-ProRule" id="PRU00357"/>
    </source>
</evidence>
<accession>A0AAX6GAX1</accession>
<dbReference type="EMBL" id="JANAVB010021596">
    <property type="protein sequence ID" value="KAJ6825809.1"/>
    <property type="molecule type" value="Genomic_DNA"/>
</dbReference>
<evidence type="ECO:0000256" key="3">
    <source>
        <dbReference type="ARBA" id="ARBA00023242"/>
    </source>
</evidence>
<organism evidence="6 7">
    <name type="scientific">Iris pallida</name>
    <name type="common">Sweet iris</name>
    <dbReference type="NCBI Taxonomy" id="29817"/>
    <lineage>
        <taxon>Eukaryota</taxon>
        <taxon>Viridiplantae</taxon>
        <taxon>Streptophyta</taxon>
        <taxon>Embryophyta</taxon>
        <taxon>Tracheophyta</taxon>
        <taxon>Spermatophyta</taxon>
        <taxon>Magnoliopsida</taxon>
        <taxon>Liliopsida</taxon>
        <taxon>Asparagales</taxon>
        <taxon>Iridaceae</taxon>
        <taxon>Iridoideae</taxon>
        <taxon>Irideae</taxon>
        <taxon>Iris</taxon>
    </lineage>
</organism>
<sequence>MWDCAPNNDHSTQIWDFNLGRTRDHNESSQFETGYGTNGAGFTIKSYSDLLKENSFSTTKVLEDIYDSNCPSGNEDVLSTNIHHISSQNVVSANLTGKWRNNPNMLHPLCQHTLKTTFQPLSAPLVLMILGLEAAVKRFPSENNPTSEMIVRPANKVNSELLAQNRGNAMLRYKEKRKNRRYEKHIRYESRKARADTRKRVKGRFVKSTEAPDVETMASYTAHLIQSFAVNTSCCSFLLLKSVAISLNTRCLLSATQMPLVVCNTIYI</sequence>
<protein>
    <submittedName>
        <fullName evidence="6">Zinc finger protein CONSTANS-LIKE 14-like</fullName>
    </submittedName>
</protein>
<comment type="subcellular location">
    <subcellularLocation>
        <location evidence="1 4">Nucleus</location>
    </subcellularLocation>
</comment>
<gene>
    <name evidence="6" type="ORF">M6B38_375570</name>
</gene>
<evidence type="ECO:0000256" key="2">
    <source>
        <dbReference type="ARBA" id="ARBA00022737"/>
    </source>
</evidence>
<dbReference type="PROSITE" id="PS51017">
    <property type="entry name" value="CCT"/>
    <property type="match status" value="1"/>
</dbReference>
<dbReference type="PANTHER" id="PTHR31717">
    <property type="entry name" value="ZINC FINGER PROTEIN CONSTANS-LIKE 10"/>
    <property type="match status" value="1"/>
</dbReference>
<keyword evidence="7" id="KW-1185">Reference proteome</keyword>